<keyword evidence="5" id="KW-1185">Reference proteome</keyword>
<dbReference type="Pfam" id="PF02638">
    <property type="entry name" value="GHL10"/>
    <property type="match status" value="1"/>
</dbReference>
<dbReference type="SUPFAM" id="SSF51445">
    <property type="entry name" value="(Trans)glycosidases"/>
    <property type="match status" value="1"/>
</dbReference>
<reference evidence="4 5" key="1">
    <citation type="submission" date="2019-02" db="EMBL/GenBank/DDBJ databases">
        <title>Deep-cultivation of Planctomycetes and their phenomic and genomic characterization uncovers novel biology.</title>
        <authorList>
            <person name="Wiegand S."/>
            <person name="Jogler M."/>
            <person name="Boedeker C."/>
            <person name="Pinto D."/>
            <person name="Vollmers J."/>
            <person name="Rivas-Marin E."/>
            <person name="Kohn T."/>
            <person name="Peeters S.H."/>
            <person name="Heuer A."/>
            <person name="Rast P."/>
            <person name="Oberbeckmann S."/>
            <person name="Bunk B."/>
            <person name="Jeske O."/>
            <person name="Meyerdierks A."/>
            <person name="Storesund J.E."/>
            <person name="Kallscheuer N."/>
            <person name="Luecker S."/>
            <person name="Lage O.M."/>
            <person name="Pohl T."/>
            <person name="Merkel B.J."/>
            <person name="Hornburger P."/>
            <person name="Mueller R.-W."/>
            <person name="Bruemmer F."/>
            <person name="Labrenz M."/>
            <person name="Spormann A.M."/>
            <person name="Op den Camp H."/>
            <person name="Overmann J."/>
            <person name="Amann R."/>
            <person name="Jetten M.S.M."/>
            <person name="Mascher T."/>
            <person name="Medema M.H."/>
            <person name="Devos D.P."/>
            <person name="Kaster A.-K."/>
            <person name="Ovreas L."/>
            <person name="Rohde M."/>
            <person name="Galperin M.Y."/>
            <person name="Jogler C."/>
        </authorList>
    </citation>
    <scope>NUCLEOTIDE SEQUENCE [LARGE SCALE GENOMIC DNA]</scope>
    <source>
        <strain evidence="4 5">Poly30</strain>
    </source>
</reference>
<dbReference type="InterPro" id="IPR017853">
    <property type="entry name" value="GH"/>
</dbReference>
<name>A0A518ERT2_9BACT</name>
<dbReference type="InterPro" id="IPR052177">
    <property type="entry name" value="Divisome_Glycosyl_Hydrolase"/>
</dbReference>
<evidence type="ECO:0000313" key="5">
    <source>
        <dbReference type="Proteomes" id="UP000320390"/>
    </source>
</evidence>
<sequence precursor="true">MLTSPCLPLLLSLSITIPHVSAQEEAAVAVRGVWIPNSHSTFFESRANVAEQMEILASSGINVVFPVVWSKGHTLFRSAVAEKVTGHAVDPRYGDRDPLAEVLFEAHVHGIEVIPWFEYGFAAGHETFPGKALVKHPEWAALDQSGAPVVKNGFQWMNSLDPEVQGFLTDMVLECARRYDIDGVQGDDRLPALPAEGGYDPLTIARYRREHRRASPPEDIHDVAWTQWRADILTDYLAELRAAVKKVRPSLAFSMAPGGPSWSLRDYLQDQKTWVERGLVDALHPQLYARDLAGYVSQAEAMLKIEWLGSRPGVIAPGVLGSFRDYLVSEEDALGAIMANRARSLGGEVWFYETSLLSRDGALARALGEGPYAEPARLPWRSRAGWRPAALEGVRKADGEEVVFTLTAPERGTYVIHSEAPESNSESDSERERWTEVASVRLRSGVPVEVLRVSAEEAASIARVIGLVKRD</sequence>
<evidence type="ECO:0000256" key="1">
    <source>
        <dbReference type="ARBA" id="ARBA00022729"/>
    </source>
</evidence>
<dbReference type="OrthoDB" id="9760892at2"/>
<evidence type="ECO:0000256" key="2">
    <source>
        <dbReference type="SAM" id="SignalP"/>
    </source>
</evidence>
<accession>A0A518ERT2</accession>
<dbReference type="AlphaFoldDB" id="A0A518ERT2"/>
<proteinExistence type="predicted"/>
<feature type="domain" description="Glycosyl hydrolase-like 10" evidence="3">
    <location>
        <begin position="30"/>
        <end position="296"/>
    </location>
</feature>
<protein>
    <recommendedName>
        <fullName evidence="3">Glycosyl hydrolase-like 10 domain-containing protein</fullName>
    </recommendedName>
</protein>
<organism evidence="4 5">
    <name type="scientific">Saltatorellus ferox</name>
    <dbReference type="NCBI Taxonomy" id="2528018"/>
    <lineage>
        <taxon>Bacteria</taxon>
        <taxon>Pseudomonadati</taxon>
        <taxon>Planctomycetota</taxon>
        <taxon>Planctomycetia</taxon>
        <taxon>Planctomycetia incertae sedis</taxon>
        <taxon>Saltatorellus</taxon>
    </lineage>
</organism>
<dbReference type="Gene3D" id="3.20.20.80">
    <property type="entry name" value="Glycosidases"/>
    <property type="match status" value="1"/>
</dbReference>
<dbReference type="PANTHER" id="PTHR43405">
    <property type="entry name" value="GLYCOSYL HYDROLASE DIGH"/>
    <property type="match status" value="1"/>
</dbReference>
<gene>
    <name evidence="4" type="ORF">Poly30_22700</name>
</gene>
<feature type="signal peptide" evidence="2">
    <location>
        <begin position="1"/>
        <end position="22"/>
    </location>
</feature>
<dbReference type="InterPro" id="IPR003790">
    <property type="entry name" value="GHL10"/>
</dbReference>
<evidence type="ECO:0000259" key="3">
    <source>
        <dbReference type="Pfam" id="PF02638"/>
    </source>
</evidence>
<feature type="chain" id="PRO_5021858064" description="Glycosyl hydrolase-like 10 domain-containing protein" evidence="2">
    <location>
        <begin position="23"/>
        <end position="471"/>
    </location>
</feature>
<evidence type="ECO:0000313" key="4">
    <source>
        <dbReference type="EMBL" id="QDV06755.1"/>
    </source>
</evidence>
<dbReference type="EMBL" id="CP036434">
    <property type="protein sequence ID" value="QDV06755.1"/>
    <property type="molecule type" value="Genomic_DNA"/>
</dbReference>
<dbReference type="PANTHER" id="PTHR43405:SF1">
    <property type="entry name" value="GLYCOSYL HYDROLASE DIGH"/>
    <property type="match status" value="1"/>
</dbReference>
<keyword evidence="1 2" id="KW-0732">Signal</keyword>
<dbReference type="Proteomes" id="UP000320390">
    <property type="component" value="Chromosome"/>
</dbReference>